<keyword evidence="5" id="KW-0472">Membrane</keyword>
<evidence type="ECO:0000313" key="11">
    <source>
        <dbReference type="EMBL" id="TEB07327.1"/>
    </source>
</evidence>
<name>A0A4Y7RG72_9FIRM</name>
<protein>
    <submittedName>
        <fullName evidence="11">Spore germination protein B3</fullName>
    </submittedName>
</protein>
<evidence type="ECO:0000259" key="10">
    <source>
        <dbReference type="Pfam" id="PF25198"/>
    </source>
</evidence>
<dbReference type="InterPro" id="IPR038501">
    <property type="entry name" value="Spore_GerAC_C_sf"/>
</dbReference>
<dbReference type="InterPro" id="IPR057336">
    <property type="entry name" value="GerAC_N"/>
</dbReference>
<evidence type="ECO:0000256" key="3">
    <source>
        <dbReference type="ARBA" id="ARBA00022544"/>
    </source>
</evidence>
<keyword evidence="6" id="KW-0564">Palmitate</keyword>
<feature type="domain" description="Spore germination GerAC-like C-terminal" evidence="9">
    <location>
        <begin position="243"/>
        <end position="412"/>
    </location>
</feature>
<dbReference type="NCBIfam" id="TIGR02887">
    <property type="entry name" value="spore_ger_x_C"/>
    <property type="match status" value="1"/>
</dbReference>
<proteinExistence type="inferred from homology"/>
<comment type="subcellular location">
    <subcellularLocation>
        <location evidence="1">Membrane</location>
        <topology evidence="1">Lipid-anchor</topology>
    </subcellularLocation>
</comment>
<feature type="chain" id="PRO_5038699740" evidence="8">
    <location>
        <begin position="24"/>
        <end position="422"/>
    </location>
</feature>
<dbReference type="Gene3D" id="3.30.300.210">
    <property type="entry name" value="Nutrient germinant receptor protein C, domain 3"/>
    <property type="match status" value="1"/>
</dbReference>
<comment type="caution">
    <text evidence="11">The sequence shown here is derived from an EMBL/GenBank/DDBJ whole genome shotgun (WGS) entry which is preliminary data.</text>
</comment>
<dbReference type="RefSeq" id="WP_190239250.1">
    <property type="nucleotide sequence ID" value="NZ_QFGA01000001.1"/>
</dbReference>
<evidence type="ECO:0000256" key="5">
    <source>
        <dbReference type="ARBA" id="ARBA00023136"/>
    </source>
</evidence>
<dbReference type="AlphaFoldDB" id="A0A4Y7RG72"/>
<feature type="domain" description="Spore germination protein N-terminal" evidence="10">
    <location>
        <begin position="26"/>
        <end position="208"/>
    </location>
</feature>
<dbReference type="GO" id="GO:0016020">
    <property type="term" value="C:membrane"/>
    <property type="evidence" value="ECO:0007669"/>
    <property type="project" value="UniProtKB-SubCell"/>
</dbReference>
<keyword evidence="3" id="KW-0309">Germination</keyword>
<reference evidence="11 12" key="1">
    <citation type="journal article" date="2018" name="Environ. Microbiol.">
        <title>Novel energy conservation strategies and behaviour of Pelotomaculum schinkii driving syntrophic propionate catabolism.</title>
        <authorList>
            <person name="Hidalgo-Ahumada C.A.P."/>
            <person name="Nobu M.K."/>
            <person name="Narihiro T."/>
            <person name="Tamaki H."/>
            <person name="Liu W.T."/>
            <person name="Kamagata Y."/>
            <person name="Stams A.J.M."/>
            <person name="Imachi H."/>
            <person name="Sousa D.Z."/>
        </authorList>
    </citation>
    <scope>NUCLEOTIDE SEQUENCE [LARGE SCALE GENOMIC DNA]</scope>
    <source>
        <strain evidence="11 12">HH</strain>
    </source>
</reference>
<dbReference type="EMBL" id="QFGA01000001">
    <property type="protein sequence ID" value="TEB07327.1"/>
    <property type="molecule type" value="Genomic_DNA"/>
</dbReference>
<dbReference type="PROSITE" id="PS51257">
    <property type="entry name" value="PROKAR_LIPOPROTEIN"/>
    <property type="match status" value="1"/>
</dbReference>
<comment type="similarity">
    <text evidence="2">Belongs to the GerABKC lipoprotein family.</text>
</comment>
<evidence type="ECO:0000256" key="1">
    <source>
        <dbReference type="ARBA" id="ARBA00004635"/>
    </source>
</evidence>
<gene>
    <name evidence="11" type="primary">gerBC_1</name>
    <name evidence="11" type="ORF">Psch_00874</name>
</gene>
<dbReference type="PANTHER" id="PTHR35789:SF1">
    <property type="entry name" value="SPORE GERMINATION PROTEIN B3"/>
    <property type="match status" value="1"/>
</dbReference>
<evidence type="ECO:0000259" key="9">
    <source>
        <dbReference type="Pfam" id="PF05504"/>
    </source>
</evidence>
<sequence length="422" mass="45845">MGKGLKCLALCALIVVTALSLQGCWDQQEVERLGIVLTTAIDLAPDGRVMLTVQVVNPKSLVGGGVGGVGGVGGGVGGARGFRNVSVEGSTIFDCIRLLSLESPRELYFAHNMAIMISEEFARNRGIEEIMDFFERNPQIRRNNYVLIARSDISSILETPGELVPPPSQVIASTIRQQRLSSYYPDVQLGDFLETLETEGSDAYAAGIQVEPNEAEVRDKISGSSSLLDGRPKPIGAIIKIGGTAVFKGNKMAGWLDERESRGLLWVKGRVKGGVITVPCISGEGGVEGPRFSLEIIRNASKIQPELTEGELGVTVRVDIQANILEAECPEELDKPEVIASIEQLLATAVQGEVEDALTKAQREYKADVFGFGTVFHRKYPVVWKEIKENWIDIYPGLPVYIEVNAVITRTGLVNKPAQVRR</sequence>
<evidence type="ECO:0000256" key="4">
    <source>
        <dbReference type="ARBA" id="ARBA00022729"/>
    </source>
</evidence>
<evidence type="ECO:0000256" key="7">
    <source>
        <dbReference type="ARBA" id="ARBA00023288"/>
    </source>
</evidence>
<evidence type="ECO:0000256" key="8">
    <source>
        <dbReference type="SAM" id="SignalP"/>
    </source>
</evidence>
<keyword evidence="4 8" id="KW-0732">Signal</keyword>
<keyword evidence="7" id="KW-0449">Lipoprotein</keyword>
<evidence type="ECO:0000313" key="12">
    <source>
        <dbReference type="Proteomes" id="UP000298324"/>
    </source>
</evidence>
<organism evidence="11 12">
    <name type="scientific">Pelotomaculum schinkii</name>
    <dbReference type="NCBI Taxonomy" id="78350"/>
    <lineage>
        <taxon>Bacteria</taxon>
        <taxon>Bacillati</taxon>
        <taxon>Bacillota</taxon>
        <taxon>Clostridia</taxon>
        <taxon>Eubacteriales</taxon>
        <taxon>Desulfotomaculaceae</taxon>
        <taxon>Pelotomaculum</taxon>
    </lineage>
</organism>
<dbReference type="InterPro" id="IPR046953">
    <property type="entry name" value="Spore_GerAC-like_C"/>
</dbReference>
<evidence type="ECO:0000256" key="2">
    <source>
        <dbReference type="ARBA" id="ARBA00007886"/>
    </source>
</evidence>
<dbReference type="Proteomes" id="UP000298324">
    <property type="component" value="Unassembled WGS sequence"/>
</dbReference>
<evidence type="ECO:0000256" key="6">
    <source>
        <dbReference type="ARBA" id="ARBA00023139"/>
    </source>
</evidence>
<feature type="signal peptide" evidence="8">
    <location>
        <begin position="1"/>
        <end position="23"/>
    </location>
</feature>
<dbReference type="Gene3D" id="6.20.190.10">
    <property type="entry name" value="Nutrient germinant receptor protein C, domain 1"/>
    <property type="match status" value="1"/>
</dbReference>
<keyword evidence="12" id="KW-1185">Reference proteome</keyword>
<dbReference type="Pfam" id="PF25198">
    <property type="entry name" value="Spore_GerAC_N"/>
    <property type="match status" value="1"/>
</dbReference>
<dbReference type="InterPro" id="IPR008844">
    <property type="entry name" value="Spore_GerAC-like"/>
</dbReference>
<dbReference type="GO" id="GO:0009847">
    <property type="term" value="P:spore germination"/>
    <property type="evidence" value="ECO:0007669"/>
    <property type="project" value="InterPro"/>
</dbReference>
<dbReference type="Pfam" id="PF05504">
    <property type="entry name" value="Spore_GerAC"/>
    <property type="match status" value="1"/>
</dbReference>
<accession>A0A4Y7RG72</accession>
<dbReference type="PANTHER" id="PTHR35789">
    <property type="entry name" value="SPORE GERMINATION PROTEIN B3"/>
    <property type="match status" value="1"/>
</dbReference>